<comment type="catalytic activity">
    <reaction evidence="1">
        <text>uridine(34) in tRNA + AH2 + O2 = 5-hydroxyuridine(34) in tRNA + A + H2O</text>
        <dbReference type="Rhea" id="RHEA:64224"/>
        <dbReference type="Rhea" id="RHEA-COMP:11727"/>
        <dbReference type="Rhea" id="RHEA-COMP:13381"/>
        <dbReference type="ChEBI" id="CHEBI:13193"/>
        <dbReference type="ChEBI" id="CHEBI:15377"/>
        <dbReference type="ChEBI" id="CHEBI:15379"/>
        <dbReference type="ChEBI" id="CHEBI:17499"/>
        <dbReference type="ChEBI" id="CHEBI:65315"/>
        <dbReference type="ChEBI" id="CHEBI:136877"/>
    </reaction>
</comment>
<evidence type="ECO:0000259" key="2">
    <source>
        <dbReference type="PROSITE" id="PS50206"/>
    </source>
</evidence>
<dbReference type="InterPro" id="IPR001763">
    <property type="entry name" value="Rhodanese-like_dom"/>
</dbReference>
<dbReference type="GO" id="GO:0006400">
    <property type="term" value="P:tRNA modification"/>
    <property type="evidence" value="ECO:0007669"/>
    <property type="project" value="UniProtKB-UniRule"/>
</dbReference>
<feature type="domain" description="Rhodanese" evidence="2">
    <location>
        <begin position="127"/>
        <end position="221"/>
    </location>
</feature>
<sequence length="280" mass="31201">MIDQAARVTVAAFYKFVDIDDPVTLQRELRLFCAERDIKGTILLAHEGINATISGPETDVAAVVSELRSDSRFASLTVKYSNAASHPFQRFKVKIKREIVTFGVPDLRPSAVTGHLVEPKDWNALISDPDVLVIDTRNDYEVGIGTFEGARNPRTRAFSEFRDYVAAELQGAPEKKIAMFCTGGIRCEKASSYLLARGFTDVYQLSGGILKYLEEIPSEQSLWRGECFVFDERVALEHGVHQGHHELCARCGQPRRADDAINGDRLCVDCRRSTRAVSFA</sequence>
<comment type="similarity">
    <text evidence="1">Belongs to the TrhO family.</text>
</comment>
<dbReference type="Gene3D" id="3.30.70.100">
    <property type="match status" value="1"/>
</dbReference>
<dbReference type="NCBIfam" id="NF001136">
    <property type="entry name" value="PRK00142.1-4"/>
    <property type="match status" value="1"/>
</dbReference>
<dbReference type="STRING" id="670307.HYPDE_37188"/>
<gene>
    <name evidence="1" type="primary">trhO</name>
    <name evidence="3" type="ORF">HYPDE_37188</name>
</gene>
<dbReference type="OrthoDB" id="9778326at2"/>
<dbReference type="EC" id="1.14.-.-" evidence="1"/>
<proteinExistence type="inferred from homology"/>
<dbReference type="AlphaFoldDB" id="N0B6A7"/>
<dbReference type="InterPro" id="IPR036873">
    <property type="entry name" value="Rhodanese-like_dom_sf"/>
</dbReference>
<dbReference type="Pfam" id="PF00581">
    <property type="entry name" value="Rhodanese"/>
    <property type="match status" value="1"/>
</dbReference>
<dbReference type="PANTHER" id="PTHR43268:SF3">
    <property type="entry name" value="RHODANESE-LIKE DOMAIN-CONTAINING PROTEIN 7-RELATED"/>
    <property type="match status" value="1"/>
</dbReference>
<dbReference type="HOGENOM" id="CLU_038878_0_0_5"/>
<dbReference type="SUPFAM" id="SSF52821">
    <property type="entry name" value="Rhodanese/Cell cycle control phosphatase"/>
    <property type="match status" value="1"/>
</dbReference>
<keyword evidence="1" id="KW-0819">tRNA processing</keyword>
<protein>
    <recommendedName>
        <fullName evidence="1">tRNA uridine(34) hydroxylase</fullName>
        <ecNumber evidence="1">1.14.-.-</ecNumber>
    </recommendedName>
    <alternativeName>
        <fullName evidence="1">tRNA hydroxylation protein O</fullName>
    </alternativeName>
</protein>
<dbReference type="InterPro" id="IPR020936">
    <property type="entry name" value="TrhO"/>
</dbReference>
<evidence type="ECO:0000256" key="1">
    <source>
        <dbReference type="HAMAP-Rule" id="MF_00469"/>
    </source>
</evidence>
<dbReference type="PANTHER" id="PTHR43268">
    <property type="entry name" value="THIOSULFATE SULFURTRANSFERASE/RHODANESE-LIKE DOMAIN-CONTAINING PROTEIN 2"/>
    <property type="match status" value="1"/>
</dbReference>
<dbReference type="GO" id="GO:0016705">
    <property type="term" value="F:oxidoreductase activity, acting on paired donors, with incorporation or reduction of molecular oxygen"/>
    <property type="evidence" value="ECO:0007669"/>
    <property type="project" value="UniProtKB-UniRule"/>
</dbReference>
<accession>N0B6A7</accession>
<dbReference type="EMBL" id="CP005587">
    <property type="protein sequence ID" value="AGK59109.1"/>
    <property type="molecule type" value="Genomic_DNA"/>
</dbReference>
<evidence type="ECO:0000313" key="4">
    <source>
        <dbReference type="Proteomes" id="UP000005952"/>
    </source>
</evidence>
<dbReference type="SMART" id="SM00450">
    <property type="entry name" value="RHOD"/>
    <property type="match status" value="1"/>
</dbReference>
<organism evidence="3 4">
    <name type="scientific">Hyphomicrobium denitrificans 1NES1</name>
    <dbReference type="NCBI Taxonomy" id="670307"/>
    <lineage>
        <taxon>Bacteria</taxon>
        <taxon>Pseudomonadati</taxon>
        <taxon>Pseudomonadota</taxon>
        <taxon>Alphaproteobacteria</taxon>
        <taxon>Hyphomicrobiales</taxon>
        <taxon>Hyphomicrobiaceae</taxon>
        <taxon>Hyphomicrobium</taxon>
    </lineage>
</organism>
<dbReference type="PROSITE" id="PS50206">
    <property type="entry name" value="RHODANESE_3"/>
    <property type="match status" value="1"/>
</dbReference>
<dbReference type="HAMAP" id="MF_00469">
    <property type="entry name" value="TrhO"/>
    <property type="match status" value="1"/>
</dbReference>
<reference evidence="3 4" key="1">
    <citation type="journal article" date="2013" name="Genome Announc.">
        <title>Genome sequences for three denitrifying bacterial strains isolated from a uranium- and nitrate-contaminated subsurface environment.</title>
        <authorList>
            <person name="Venkatramanan R."/>
            <person name="Prakash O."/>
            <person name="Woyke T."/>
            <person name="Chain P."/>
            <person name="Goodwin L.A."/>
            <person name="Watson D."/>
            <person name="Brooks S."/>
            <person name="Kostka J.E."/>
            <person name="Green S.J."/>
        </authorList>
    </citation>
    <scope>NUCLEOTIDE SEQUENCE [LARGE SCALE GENOMIC DNA]</scope>
    <source>
        <strain evidence="3 4">1NES1</strain>
    </source>
</reference>
<comment type="function">
    <text evidence="1">Catalyzes oxygen-dependent 5-hydroxyuridine (ho5U) modification at position 34 in tRNAs.</text>
</comment>
<dbReference type="Pfam" id="PF17773">
    <property type="entry name" value="UPF0176_N"/>
    <property type="match status" value="1"/>
</dbReference>
<dbReference type="CDD" id="cd01518">
    <property type="entry name" value="RHOD_YceA"/>
    <property type="match status" value="1"/>
</dbReference>
<keyword evidence="4" id="KW-1185">Reference proteome</keyword>
<dbReference type="InterPro" id="IPR040503">
    <property type="entry name" value="TRHO_N"/>
</dbReference>
<name>N0B6A7_9HYPH</name>
<dbReference type="eggNOG" id="COG1054">
    <property type="taxonomic scope" value="Bacteria"/>
</dbReference>
<dbReference type="RefSeq" id="WP_015599125.1">
    <property type="nucleotide sequence ID" value="NC_021172.1"/>
</dbReference>
<evidence type="ECO:0000313" key="3">
    <source>
        <dbReference type="EMBL" id="AGK59109.1"/>
    </source>
</evidence>
<keyword evidence="1" id="KW-0560">Oxidoreductase</keyword>
<dbReference type="KEGG" id="hdt:HYPDE_37188"/>
<dbReference type="Gene3D" id="3.40.250.10">
    <property type="entry name" value="Rhodanese-like domain"/>
    <property type="match status" value="1"/>
</dbReference>
<dbReference type="Proteomes" id="UP000005952">
    <property type="component" value="Chromosome"/>
</dbReference>